<keyword evidence="1 2" id="KW-0808">Transferase</keyword>
<dbReference type="EC" id="2.5.1.32" evidence="2"/>
<proteinExistence type="predicted"/>
<dbReference type="SFLD" id="SFLDG01212">
    <property type="entry name" value="Phytoene_synthase_like"/>
    <property type="match status" value="1"/>
</dbReference>
<accession>Q13J25</accession>
<dbReference type="InterPro" id="IPR008949">
    <property type="entry name" value="Isoprenoid_synthase_dom_sf"/>
</dbReference>
<dbReference type="SFLD" id="SFLDG01018">
    <property type="entry name" value="Squalene/Phytoene_Synthase_Lik"/>
    <property type="match status" value="1"/>
</dbReference>
<dbReference type="Proteomes" id="UP000001817">
    <property type="component" value="Chromosome 2"/>
</dbReference>
<dbReference type="SUPFAM" id="SSF48576">
    <property type="entry name" value="Terpenoid synthases"/>
    <property type="match status" value="1"/>
</dbReference>
<evidence type="ECO:0000313" key="3">
    <source>
        <dbReference type="Proteomes" id="UP000001817"/>
    </source>
</evidence>
<dbReference type="CDD" id="cd00683">
    <property type="entry name" value="Trans_IPPS_HH"/>
    <property type="match status" value="1"/>
</dbReference>
<dbReference type="STRING" id="266265.Bxe_B0010"/>
<dbReference type="InterPro" id="IPR033904">
    <property type="entry name" value="Trans_IPPS_HH"/>
</dbReference>
<dbReference type="PROSITE" id="PS01045">
    <property type="entry name" value="SQUALEN_PHYTOEN_SYN_2"/>
    <property type="match status" value="1"/>
</dbReference>
<dbReference type="InterPro" id="IPR044843">
    <property type="entry name" value="Trans_IPPS_bact-type"/>
</dbReference>
<dbReference type="Gene3D" id="1.10.600.10">
    <property type="entry name" value="Farnesyl Diphosphate Synthase"/>
    <property type="match status" value="1"/>
</dbReference>
<dbReference type="GO" id="GO:0051996">
    <property type="term" value="F:squalene synthase [NAD(P)H] activity"/>
    <property type="evidence" value="ECO:0007669"/>
    <property type="project" value="InterPro"/>
</dbReference>
<organism evidence="2 3">
    <name type="scientific">Paraburkholderia xenovorans (strain LB400)</name>
    <dbReference type="NCBI Taxonomy" id="266265"/>
    <lineage>
        <taxon>Bacteria</taxon>
        <taxon>Pseudomonadati</taxon>
        <taxon>Pseudomonadota</taxon>
        <taxon>Betaproteobacteria</taxon>
        <taxon>Burkholderiales</taxon>
        <taxon>Burkholderiaceae</taxon>
        <taxon>Paraburkholderia</taxon>
    </lineage>
</organism>
<dbReference type="PANTHER" id="PTHR31480">
    <property type="entry name" value="BIFUNCTIONAL LYCOPENE CYCLASE/PHYTOENE SYNTHASE"/>
    <property type="match status" value="1"/>
</dbReference>
<evidence type="ECO:0000256" key="1">
    <source>
        <dbReference type="ARBA" id="ARBA00022679"/>
    </source>
</evidence>
<dbReference type="EMBL" id="CP000271">
    <property type="protein sequence ID" value="ABE35914.1"/>
    <property type="molecule type" value="Genomic_DNA"/>
</dbReference>
<dbReference type="InterPro" id="IPR002060">
    <property type="entry name" value="Squ/phyt_synthse"/>
</dbReference>
<dbReference type="GO" id="GO:0004311">
    <property type="term" value="F:geranylgeranyl diphosphate synthase activity"/>
    <property type="evidence" value="ECO:0007669"/>
    <property type="project" value="InterPro"/>
</dbReference>
<dbReference type="eggNOG" id="COG1562">
    <property type="taxonomic scope" value="Bacteria"/>
</dbReference>
<dbReference type="NCBIfam" id="TIGR03465">
    <property type="entry name" value="HpnD"/>
    <property type="match status" value="1"/>
</dbReference>
<keyword evidence="3" id="KW-1185">Reference proteome</keyword>
<dbReference type="InterPro" id="IPR019845">
    <property type="entry name" value="Squalene/phytoene_synthase_CS"/>
</dbReference>
<dbReference type="InterPro" id="IPR017828">
    <property type="entry name" value="SQ_synth_HpnD-like"/>
</dbReference>
<evidence type="ECO:0000313" key="2">
    <source>
        <dbReference type="EMBL" id="ABE35914.1"/>
    </source>
</evidence>
<protein>
    <submittedName>
        <fullName evidence="2">Squalene/phytoene synthase</fullName>
        <ecNumber evidence="2">2.5.1.32</ecNumber>
    </submittedName>
</protein>
<dbReference type="KEGG" id="bxe:Bxe_B0010"/>
<reference evidence="2 3" key="1">
    <citation type="journal article" date="2006" name="Proc. Natl. Acad. Sci. U.S.A.">
        <title>Burkholderia xenovorans LB400 harbors a multi-replicon, 9.73-Mbp genome shaped for versatility.</title>
        <authorList>
            <person name="Chain P.S."/>
            <person name="Denef V.J."/>
            <person name="Konstantinidis K.T."/>
            <person name="Vergez L.M."/>
            <person name="Agullo L."/>
            <person name="Reyes V.L."/>
            <person name="Hauser L."/>
            <person name="Cordova M."/>
            <person name="Gomez L."/>
            <person name="Gonzalez M."/>
            <person name="Land M."/>
            <person name="Lao V."/>
            <person name="Larimer F."/>
            <person name="LiPuma J.J."/>
            <person name="Mahenthiralingam E."/>
            <person name="Malfatti S.A."/>
            <person name="Marx C.J."/>
            <person name="Parnell J.J."/>
            <person name="Ramette A."/>
            <person name="Richardson P."/>
            <person name="Seeger M."/>
            <person name="Smith D."/>
            <person name="Spilker T."/>
            <person name="Sul W.J."/>
            <person name="Tsoi T.V."/>
            <person name="Ulrich L.E."/>
            <person name="Zhulin I.B."/>
            <person name="Tiedje J.M."/>
        </authorList>
    </citation>
    <scope>NUCLEOTIDE SEQUENCE [LARGE SCALE GENOMIC DNA]</scope>
    <source>
        <strain evidence="2 3">LB400</strain>
    </source>
</reference>
<dbReference type="Pfam" id="PF00494">
    <property type="entry name" value="SQS_PSY"/>
    <property type="match status" value="1"/>
</dbReference>
<dbReference type="AlphaFoldDB" id="Q13J25"/>
<sequence length="306" mass="34118">MPPALRQASNFLNAFQRAPPAEIVLAVSNLVVDDTEIDAAAATSGSSFYLAMRILPAAQRDAMYQVYAFCRAVDDIADSDMPRAERAAALERWRADIDACYAGAPRTSLRALTRHIHTFHLQREDFHAMIDGMAMDAAADICAPDEATLDLYCDRVASAAGRLSVRIFGMQDEPGRLLAHHLGRALQLTNILRDIDEDAGINRCYLPHELLAREGIAVTSPTQIADDPSLPRVCATLAERARQHFAASDAIMDREPRSQVRAPRIMSGVYRVLLERTLERGFDIPRTKVRKPKLRMLWIVARYAFF</sequence>
<gene>
    <name evidence="2" type="ORF">Bxe_B0010</name>
</gene>
<name>Q13J25_PARXL</name>
<dbReference type="GO" id="GO:0016117">
    <property type="term" value="P:carotenoid biosynthetic process"/>
    <property type="evidence" value="ECO:0007669"/>
    <property type="project" value="InterPro"/>
</dbReference>
<dbReference type="SFLD" id="SFLDS00005">
    <property type="entry name" value="Isoprenoid_Synthase_Type_I"/>
    <property type="match status" value="1"/>
</dbReference>